<dbReference type="InterPro" id="IPR017930">
    <property type="entry name" value="Myb_dom"/>
</dbReference>
<keyword evidence="3" id="KW-0804">Transcription</keyword>
<dbReference type="InterPro" id="IPR001005">
    <property type="entry name" value="SANT/Myb"/>
</dbReference>
<dbReference type="PANTHER" id="PTHR46621">
    <property type="entry name" value="SNRNA-ACTIVATING PROTEIN COMPLEX SUBUNIT 4"/>
    <property type="match status" value="1"/>
</dbReference>
<dbReference type="PANTHER" id="PTHR46621:SF1">
    <property type="entry name" value="SNRNA-ACTIVATING PROTEIN COMPLEX SUBUNIT 4"/>
    <property type="match status" value="1"/>
</dbReference>
<feature type="domain" description="HTH myb-type" evidence="5">
    <location>
        <begin position="1"/>
        <end position="44"/>
    </location>
</feature>
<feature type="non-terminal residue" evidence="6">
    <location>
        <position position="225"/>
    </location>
</feature>
<protein>
    <recommendedName>
        <fullName evidence="5">HTH myb-type domain-containing protein</fullName>
    </recommendedName>
</protein>
<name>A0A9X8HG82_APHAT</name>
<evidence type="ECO:0000256" key="4">
    <source>
        <dbReference type="ARBA" id="ARBA00023242"/>
    </source>
</evidence>
<dbReference type="GO" id="GO:0042796">
    <property type="term" value="P:snRNA transcription by RNA polymerase III"/>
    <property type="evidence" value="ECO:0007669"/>
    <property type="project" value="TreeGrafter"/>
</dbReference>
<dbReference type="InterPro" id="IPR009057">
    <property type="entry name" value="Homeodomain-like_sf"/>
</dbReference>
<dbReference type="Gene3D" id="1.10.10.60">
    <property type="entry name" value="Homeodomain-like"/>
    <property type="match status" value="2"/>
</dbReference>
<dbReference type="GO" id="GO:0042795">
    <property type="term" value="P:snRNA transcription by RNA polymerase II"/>
    <property type="evidence" value="ECO:0007669"/>
    <property type="project" value="TreeGrafter"/>
</dbReference>
<keyword evidence="4" id="KW-0539">Nucleus</keyword>
<accession>A0A9X8HG82</accession>
<proteinExistence type="predicted"/>
<dbReference type="CDD" id="cd00167">
    <property type="entry name" value="SANT"/>
    <property type="match status" value="1"/>
</dbReference>
<dbReference type="InterPro" id="IPR020186">
    <property type="entry name" value="Meiosis-expressed_gene_1"/>
</dbReference>
<dbReference type="GO" id="GO:0005634">
    <property type="term" value="C:nucleus"/>
    <property type="evidence" value="ECO:0007669"/>
    <property type="project" value="InterPro"/>
</dbReference>
<evidence type="ECO:0000313" key="7">
    <source>
        <dbReference type="Proteomes" id="UP000275652"/>
    </source>
</evidence>
<dbReference type="GO" id="GO:0019185">
    <property type="term" value="C:snRNA-activating protein complex"/>
    <property type="evidence" value="ECO:0007669"/>
    <property type="project" value="TreeGrafter"/>
</dbReference>
<evidence type="ECO:0000256" key="2">
    <source>
        <dbReference type="ARBA" id="ARBA00023125"/>
    </source>
</evidence>
<dbReference type="Pfam" id="PF13921">
    <property type="entry name" value="Myb_DNA-bind_6"/>
    <property type="match status" value="2"/>
</dbReference>
<dbReference type="InterPro" id="IPR051575">
    <property type="entry name" value="Myb-like_DNA-bd"/>
</dbReference>
<evidence type="ECO:0000256" key="1">
    <source>
        <dbReference type="ARBA" id="ARBA00023015"/>
    </source>
</evidence>
<sequence>VALKAAVEVYGGEANVWQLVAESLDGFTPNQCGTRWRQSTCPLVKTGNFSLQDDRRLLLSLGVHQKQQLLHGDTSFAHVDWNLIKDFVAQRTSAQCRERFNDSLHPDLVTSSFSPQEDAVLRHWVGVHGSRSRYKLSEGCSVNDENNEIDDGKYPEPTKMYRPKEWSPEVEEDINDYKNKYGDPDRWENGFIRCTRVKASGYYTYWRNTRECEDKHLIKVKVFEY</sequence>
<dbReference type="GO" id="GO:0001006">
    <property type="term" value="F:RNA polymerase III type 3 promoter sequence-specific DNA binding"/>
    <property type="evidence" value="ECO:0007669"/>
    <property type="project" value="TreeGrafter"/>
</dbReference>
<dbReference type="AlphaFoldDB" id="A0A9X8HG82"/>
<reference evidence="6 7" key="1">
    <citation type="journal article" date="2018" name="J. Invertebr. Pathol.">
        <title>New genotyping method for the causative agent of crayfish plague (Aphanomyces astaci) based on whole genome data.</title>
        <authorList>
            <person name="Minardi D."/>
            <person name="Studholme D.J."/>
            <person name="van der Giezen M."/>
            <person name="Pretto T."/>
            <person name="Oidtmann B."/>
        </authorList>
    </citation>
    <scope>NUCLEOTIDE SEQUENCE [LARGE SCALE GENOMIC DNA]</scope>
    <source>
        <strain evidence="6 7">KB13</strain>
    </source>
</reference>
<organism evidence="6 7">
    <name type="scientific">Aphanomyces astaci</name>
    <name type="common">Crayfish plague agent</name>
    <dbReference type="NCBI Taxonomy" id="112090"/>
    <lineage>
        <taxon>Eukaryota</taxon>
        <taxon>Sar</taxon>
        <taxon>Stramenopiles</taxon>
        <taxon>Oomycota</taxon>
        <taxon>Saprolegniomycetes</taxon>
        <taxon>Saprolegniales</taxon>
        <taxon>Verrucalvaceae</taxon>
        <taxon>Aphanomyces</taxon>
    </lineage>
</organism>
<dbReference type="SUPFAM" id="SSF46689">
    <property type="entry name" value="Homeodomain-like"/>
    <property type="match status" value="2"/>
</dbReference>
<dbReference type="Proteomes" id="UP000275652">
    <property type="component" value="Unassembled WGS sequence"/>
</dbReference>
<keyword evidence="2" id="KW-0238">DNA-binding</keyword>
<keyword evidence="1" id="KW-0805">Transcription regulation</keyword>
<evidence type="ECO:0000313" key="6">
    <source>
        <dbReference type="EMBL" id="RLO13719.1"/>
    </source>
</evidence>
<dbReference type="PROSITE" id="PS51294">
    <property type="entry name" value="HTH_MYB"/>
    <property type="match status" value="1"/>
</dbReference>
<dbReference type="GO" id="GO:0000978">
    <property type="term" value="F:RNA polymerase II cis-regulatory region sequence-specific DNA binding"/>
    <property type="evidence" value="ECO:0007669"/>
    <property type="project" value="TreeGrafter"/>
</dbReference>
<comment type="caution">
    <text evidence="6">The sequence shown here is derived from an EMBL/GenBank/DDBJ whole genome shotgun (WGS) entry which is preliminary data.</text>
</comment>
<dbReference type="EMBL" id="QUTI01003432">
    <property type="protein sequence ID" value="RLO13719.1"/>
    <property type="molecule type" value="Genomic_DNA"/>
</dbReference>
<evidence type="ECO:0000259" key="5">
    <source>
        <dbReference type="PROSITE" id="PS51294"/>
    </source>
</evidence>
<gene>
    <name evidence="6" type="ORF">DYB28_009470</name>
</gene>
<dbReference type="SMART" id="SM00717">
    <property type="entry name" value="SANT"/>
    <property type="match status" value="1"/>
</dbReference>
<dbReference type="Pfam" id="PF15163">
    <property type="entry name" value="Meiosis_expr"/>
    <property type="match status" value="1"/>
</dbReference>
<evidence type="ECO:0000256" key="3">
    <source>
        <dbReference type="ARBA" id="ARBA00023163"/>
    </source>
</evidence>